<dbReference type="NCBIfam" id="TIGR04370">
    <property type="entry name" value="glyco_rpt_poly"/>
    <property type="match status" value="1"/>
</dbReference>
<evidence type="ECO:0000256" key="1">
    <source>
        <dbReference type="SAM" id="Phobius"/>
    </source>
</evidence>
<protein>
    <submittedName>
        <fullName evidence="2">Oligosaccharide repeat unit polymerase</fullName>
    </submittedName>
</protein>
<comment type="caution">
    <text evidence="2">The sequence shown here is derived from an EMBL/GenBank/DDBJ whole genome shotgun (WGS) entry which is preliminary data.</text>
</comment>
<evidence type="ECO:0000313" key="2">
    <source>
        <dbReference type="EMBL" id="MCF5061852.1"/>
    </source>
</evidence>
<accession>A0A9Q3X3B9</accession>
<feature type="transmembrane region" description="Helical" evidence="1">
    <location>
        <begin position="28"/>
        <end position="45"/>
    </location>
</feature>
<feature type="transmembrane region" description="Helical" evidence="1">
    <location>
        <begin position="239"/>
        <end position="258"/>
    </location>
</feature>
<evidence type="ECO:0000313" key="3">
    <source>
        <dbReference type="Proteomes" id="UP000814207"/>
    </source>
</evidence>
<gene>
    <name evidence="2" type="ORF">GIW73_02615</name>
</gene>
<feature type="transmembrane region" description="Helical" evidence="1">
    <location>
        <begin position="128"/>
        <end position="150"/>
    </location>
</feature>
<name>A0A9Q3X3B9_PSESX</name>
<keyword evidence="1" id="KW-0812">Transmembrane</keyword>
<feature type="transmembrane region" description="Helical" evidence="1">
    <location>
        <begin position="162"/>
        <end position="183"/>
    </location>
</feature>
<feature type="transmembrane region" description="Helical" evidence="1">
    <location>
        <begin position="346"/>
        <end position="373"/>
    </location>
</feature>
<keyword evidence="1" id="KW-0472">Membrane</keyword>
<keyword evidence="1" id="KW-1133">Transmembrane helix</keyword>
<organism evidence="2 3">
    <name type="scientific">Pseudomonas syringae</name>
    <dbReference type="NCBI Taxonomy" id="317"/>
    <lineage>
        <taxon>Bacteria</taxon>
        <taxon>Pseudomonadati</taxon>
        <taxon>Pseudomonadota</taxon>
        <taxon>Gammaproteobacteria</taxon>
        <taxon>Pseudomonadales</taxon>
        <taxon>Pseudomonadaceae</taxon>
        <taxon>Pseudomonas</taxon>
    </lineage>
</organism>
<dbReference type="Proteomes" id="UP000814207">
    <property type="component" value="Unassembled WGS sequence"/>
</dbReference>
<feature type="transmembrane region" description="Helical" evidence="1">
    <location>
        <begin position="85"/>
        <end position="108"/>
    </location>
</feature>
<feature type="transmembrane region" description="Helical" evidence="1">
    <location>
        <begin position="385"/>
        <end position="403"/>
    </location>
</feature>
<sequence>MTPIHKLTIFFLGVLFLGIASLVDSLEVILACIYLYSFIVVLSYSRNGPADPRVFPVAFMAIYFTFFPIRAVLYGTANLPFDQGALVLSLKLQFVASVVFVIVSNLFIKDAPQEVSRSFWSARAPTLLSEWLILLVAVPFTLFYVLTIATSGASSKRDILEGYWIVKTISDFFILAITVLIFLRAVRIGENFCRDRLIILYFFFCIFYVLLTGERDLLFKVLFGLIIIYYDQRKSFGALKMVGIFSAILFVVPLSQYFKSILLSGTLDINRAGADLFLNSEFISASRNFYSLLVFDVSHDASFILSDMARALIPTTLLGDYGVQSTVAWYDTVFRPANGFEGTSGWGFTIVGFGYVVGGLTGIVCVMTFYAWLLSAFYNQRWRSAYWYSLYILVLSAVVYVLRADLANLLSQVFKISGLCVFAIYMTHRLLKKPSNHLREKDIS</sequence>
<dbReference type="AlphaFoldDB" id="A0A9Q3X3B9"/>
<feature type="transmembrane region" description="Helical" evidence="1">
    <location>
        <begin position="409"/>
        <end position="431"/>
    </location>
</feature>
<feature type="transmembrane region" description="Helical" evidence="1">
    <location>
        <begin position="54"/>
        <end position="73"/>
    </location>
</feature>
<dbReference type="EMBL" id="WKEU01000005">
    <property type="protein sequence ID" value="MCF5061852.1"/>
    <property type="molecule type" value="Genomic_DNA"/>
</dbReference>
<feature type="transmembrane region" description="Helical" evidence="1">
    <location>
        <begin position="195"/>
        <end position="211"/>
    </location>
</feature>
<proteinExistence type="predicted"/>
<reference evidence="2" key="1">
    <citation type="submission" date="2019-11" db="EMBL/GenBank/DDBJ databases">
        <title>Epiphytic Pseudomonas syringae from cherry orchards.</title>
        <authorList>
            <person name="Hulin M.T."/>
        </authorList>
    </citation>
    <scope>NUCLEOTIDE SEQUENCE</scope>
    <source>
        <strain evidence="2">PA-6-9A</strain>
    </source>
</reference>